<proteinExistence type="inferred from homology"/>
<organism evidence="5 6">
    <name type="scientific">Ruminococcus gauvreauii</name>
    <dbReference type="NCBI Taxonomy" id="438033"/>
    <lineage>
        <taxon>Bacteria</taxon>
        <taxon>Bacillati</taxon>
        <taxon>Bacillota</taxon>
        <taxon>Clostridia</taxon>
        <taxon>Eubacteriales</taxon>
        <taxon>Oscillospiraceae</taxon>
        <taxon>Ruminococcus</taxon>
    </lineage>
</organism>
<sequence>MDAELKKSLQKFATEIRIGTVESIKSRGFGHIGGALSVCDALSVLYGSQMTVDPKNPKMPERDKLVCSKGHAGPAIYATLALKGFYPYDEIKTLNQPGTNFPSHCDCKKTPGIDITTGSLGQGTSLADGIALADKLKGRDCRTFLIVGDGEINEGQCWEAFMFAAAKKLSNLVVLVDNNKKQLDGYVADVLPTGDLGAKMAAFGFETVTVNGNDVEALYDALENTKKGGDKPYAIVMDTVKGAGVKEIEETMGNHSMAVGADKFDEWLSELNEKLAAMA</sequence>
<dbReference type="PANTHER" id="PTHR47514">
    <property type="entry name" value="TRANSKETOLASE N-TERMINAL SECTION-RELATED"/>
    <property type="match status" value="1"/>
</dbReference>
<dbReference type="RefSeq" id="WP_028530238.1">
    <property type="nucleotide sequence ID" value="NZ_CABLBR010000050.1"/>
</dbReference>
<comment type="similarity">
    <text evidence="2">Belongs to the transketolase family.</text>
</comment>
<dbReference type="Pfam" id="PF00456">
    <property type="entry name" value="Transketolase_N"/>
    <property type="match status" value="1"/>
</dbReference>
<dbReference type="EMBL" id="CP102290">
    <property type="protein sequence ID" value="UWP58567.1"/>
    <property type="molecule type" value="Genomic_DNA"/>
</dbReference>
<evidence type="ECO:0000256" key="3">
    <source>
        <dbReference type="ARBA" id="ARBA00023052"/>
    </source>
</evidence>
<reference evidence="5" key="1">
    <citation type="journal article" date="2022" name="Cell">
        <title>Design, construction, and in vivo augmentation of a complex gut microbiome.</title>
        <authorList>
            <person name="Cheng A.G."/>
            <person name="Ho P.Y."/>
            <person name="Aranda-Diaz A."/>
            <person name="Jain S."/>
            <person name="Yu F.B."/>
            <person name="Meng X."/>
            <person name="Wang M."/>
            <person name="Iakiviak M."/>
            <person name="Nagashima K."/>
            <person name="Zhao A."/>
            <person name="Murugkar P."/>
            <person name="Patil A."/>
            <person name="Atabakhsh K."/>
            <person name="Weakley A."/>
            <person name="Yan J."/>
            <person name="Brumbaugh A.R."/>
            <person name="Higginbottom S."/>
            <person name="Dimas A."/>
            <person name="Shiver A.L."/>
            <person name="Deutschbauer A."/>
            <person name="Neff N."/>
            <person name="Sonnenburg J.L."/>
            <person name="Huang K.C."/>
            <person name="Fischbach M.A."/>
        </authorList>
    </citation>
    <scope>NUCLEOTIDE SEQUENCE</scope>
    <source>
        <strain evidence="5">DSM 19829</strain>
    </source>
</reference>
<evidence type="ECO:0000313" key="5">
    <source>
        <dbReference type="EMBL" id="UWP58567.1"/>
    </source>
</evidence>
<dbReference type="PANTHER" id="PTHR47514:SF1">
    <property type="entry name" value="TRANSKETOLASE N-TERMINAL SECTION-RELATED"/>
    <property type="match status" value="1"/>
</dbReference>
<feature type="domain" description="Transketolase N-terminal" evidence="4">
    <location>
        <begin position="10"/>
        <end position="266"/>
    </location>
</feature>
<comment type="cofactor">
    <cofactor evidence="1">
        <name>thiamine diphosphate</name>
        <dbReference type="ChEBI" id="CHEBI:58937"/>
    </cofactor>
</comment>
<dbReference type="Gene3D" id="3.40.50.970">
    <property type="match status" value="1"/>
</dbReference>
<accession>A0ABY5VE71</accession>
<evidence type="ECO:0000256" key="2">
    <source>
        <dbReference type="ARBA" id="ARBA00007131"/>
    </source>
</evidence>
<dbReference type="CDD" id="cd02012">
    <property type="entry name" value="TPP_TK"/>
    <property type="match status" value="1"/>
</dbReference>
<evidence type="ECO:0000313" key="6">
    <source>
        <dbReference type="Proteomes" id="UP001060164"/>
    </source>
</evidence>
<dbReference type="Proteomes" id="UP001060164">
    <property type="component" value="Chromosome"/>
</dbReference>
<gene>
    <name evidence="5" type="ORF">NQ502_14445</name>
</gene>
<evidence type="ECO:0000259" key="4">
    <source>
        <dbReference type="Pfam" id="PF00456"/>
    </source>
</evidence>
<protein>
    <submittedName>
        <fullName evidence="5">Transketolase</fullName>
    </submittedName>
</protein>
<evidence type="ECO:0000256" key="1">
    <source>
        <dbReference type="ARBA" id="ARBA00001964"/>
    </source>
</evidence>
<dbReference type="SUPFAM" id="SSF52518">
    <property type="entry name" value="Thiamin diphosphate-binding fold (THDP-binding)"/>
    <property type="match status" value="1"/>
</dbReference>
<keyword evidence="3" id="KW-0786">Thiamine pyrophosphate</keyword>
<dbReference type="InterPro" id="IPR005474">
    <property type="entry name" value="Transketolase_N"/>
</dbReference>
<name>A0ABY5VE71_9FIRM</name>
<dbReference type="InterPro" id="IPR029061">
    <property type="entry name" value="THDP-binding"/>
</dbReference>
<keyword evidence="6" id="KW-1185">Reference proteome</keyword>